<accession>E3LXT5</accession>
<comment type="subcellular location">
    <subcellularLocation>
        <location evidence="1">Cell membrane</location>
        <topology evidence="1">Lipid-anchor</topology>
        <topology evidence="1">GPI-anchor</topology>
    </subcellularLocation>
</comment>
<evidence type="ECO:0000256" key="7">
    <source>
        <dbReference type="ARBA" id="ARBA00023180"/>
    </source>
</evidence>
<dbReference type="InterPro" id="IPR010536">
    <property type="entry name" value="RGM_N"/>
</dbReference>
<proteinExistence type="inferred from homology"/>
<evidence type="ECO:0000256" key="6">
    <source>
        <dbReference type="ARBA" id="ARBA00023136"/>
    </source>
</evidence>
<dbReference type="OMA" id="YDSKAGY"/>
<evidence type="ECO:0000256" key="5">
    <source>
        <dbReference type="ARBA" id="ARBA00022729"/>
    </source>
</evidence>
<evidence type="ECO:0000256" key="1">
    <source>
        <dbReference type="ARBA" id="ARBA00004609"/>
    </source>
</evidence>
<evidence type="ECO:0000256" key="3">
    <source>
        <dbReference type="ARBA" id="ARBA00022475"/>
    </source>
</evidence>
<dbReference type="HOGENOM" id="CLU_032775_1_1_1"/>
<organism evidence="13">
    <name type="scientific">Caenorhabditis remanei</name>
    <name type="common">Caenorhabditis vulgaris</name>
    <dbReference type="NCBI Taxonomy" id="31234"/>
    <lineage>
        <taxon>Eukaryota</taxon>
        <taxon>Metazoa</taxon>
        <taxon>Ecdysozoa</taxon>
        <taxon>Nematoda</taxon>
        <taxon>Chromadorea</taxon>
        <taxon>Rhabditida</taxon>
        <taxon>Rhabditina</taxon>
        <taxon>Rhabditomorpha</taxon>
        <taxon>Rhabditoidea</taxon>
        <taxon>Rhabditidae</taxon>
        <taxon>Peloderinae</taxon>
        <taxon>Caenorhabditis</taxon>
    </lineage>
</organism>
<dbReference type="STRING" id="31234.E3LXT5"/>
<keyword evidence="7" id="KW-0325">Glycoprotein</keyword>
<evidence type="ECO:0000259" key="10">
    <source>
        <dbReference type="Pfam" id="PF06534"/>
    </source>
</evidence>
<evidence type="ECO:0000259" key="11">
    <source>
        <dbReference type="Pfam" id="PF06535"/>
    </source>
</evidence>
<evidence type="ECO:0000256" key="8">
    <source>
        <dbReference type="ARBA" id="ARBA00023288"/>
    </source>
</evidence>
<evidence type="ECO:0000313" key="12">
    <source>
        <dbReference type="EMBL" id="EFO84620.1"/>
    </source>
</evidence>
<gene>
    <name evidence="12" type="primary">Cre-drag-1</name>
    <name evidence="12" type="ORF">CRE_03915</name>
</gene>
<keyword evidence="13" id="KW-1185">Reference proteome</keyword>
<dbReference type="AlphaFoldDB" id="E3LXT5"/>
<dbReference type="GO" id="GO:0007501">
    <property type="term" value="P:mesodermal cell fate specification"/>
    <property type="evidence" value="ECO:0007669"/>
    <property type="project" value="EnsemblMetazoa"/>
</dbReference>
<dbReference type="GO" id="GO:0030510">
    <property type="term" value="P:regulation of BMP signaling pathway"/>
    <property type="evidence" value="ECO:0007669"/>
    <property type="project" value="EnsemblMetazoa"/>
</dbReference>
<dbReference type="GO" id="GO:0040018">
    <property type="term" value="P:positive regulation of multicellular organism growth"/>
    <property type="evidence" value="ECO:0007669"/>
    <property type="project" value="EnsemblMetazoa"/>
</dbReference>
<dbReference type="PANTHER" id="PTHR31428">
    <property type="entry name" value="RGM DOMAIN FAMILY MEMBER DRAG-1"/>
    <property type="match status" value="1"/>
</dbReference>
<dbReference type="OrthoDB" id="10013795at2759"/>
<dbReference type="Pfam" id="PF06534">
    <property type="entry name" value="RGM_C"/>
    <property type="match status" value="1"/>
</dbReference>
<dbReference type="Proteomes" id="UP000008281">
    <property type="component" value="Unassembled WGS sequence"/>
</dbReference>
<keyword evidence="3" id="KW-1003">Cell membrane</keyword>
<feature type="signal peptide" evidence="9">
    <location>
        <begin position="1"/>
        <end position="20"/>
    </location>
</feature>
<dbReference type="GO" id="GO:0098552">
    <property type="term" value="C:side of membrane"/>
    <property type="evidence" value="ECO:0007669"/>
    <property type="project" value="UniProtKB-KW"/>
</dbReference>
<dbReference type="GO" id="GO:0061065">
    <property type="term" value="P:regulation of dauer larval development"/>
    <property type="evidence" value="ECO:0007669"/>
    <property type="project" value="EnsemblMetazoa"/>
</dbReference>
<dbReference type="GO" id="GO:0005886">
    <property type="term" value="C:plasma membrane"/>
    <property type="evidence" value="ECO:0007669"/>
    <property type="project" value="UniProtKB-SubCell"/>
</dbReference>
<dbReference type="InParanoid" id="E3LXT5"/>
<dbReference type="GO" id="GO:0030509">
    <property type="term" value="P:BMP signaling pathway"/>
    <property type="evidence" value="ECO:0007669"/>
    <property type="project" value="TreeGrafter"/>
</dbReference>
<comment type="similarity">
    <text evidence="2">Belongs to the repulsive guidance molecule (RGM) family.</text>
</comment>
<evidence type="ECO:0000313" key="13">
    <source>
        <dbReference type="Proteomes" id="UP000008281"/>
    </source>
</evidence>
<dbReference type="InterPro" id="IPR009496">
    <property type="entry name" value="RGM_C"/>
</dbReference>
<evidence type="ECO:0000256" key="4">
    <source>
        <dbReference type="ARBA" id="ARBA00022622"/>
    </source>
</evidence>
<sequence length="445" mass="51309">MSIAYLSSIVILLFYNPINSCRVEECAAWFQKTKDYENLVPKATERYCQVLQTYLKCMNDTQRFCHGNLRFHSSELVMRRHWKEFECEKWESCNEKNEDKRRPVNTCYFNPPPSSRKIKYCSLFGDPHLIMFNGTIQTCSEEGARPLVDNRYFLVQVTNKNVRGEALTTTVTKVTVLIRKHNCTSSLRYEATSDEEGLPRGFVDGTTFQMKSNSNSNSNAVEVLWQDNNYVEIALHFIHSSIHIRRQGPYLSVSVKAPSIVLETEGDVANEMCWAGCRRSSQISAETAVEQPKKFAECYNRRVHVPKKVAEDRCRNVGNSGTFFDACVFDLMFTGESLTKKDQVPYTKPKNFGKAFYFFLLSLHFSISGDDYLVHLSRNAQSDFRRLAPHHFQSQIIQQRVRQQQEHIRNLNISNSTKIFEKCVPSSSISIIFIPILAFVLIPMI</sequence>
<reference evidence="12" key="1">
    <citation type="submission" date="2007-07" db="EMBL/GenBank/DDBJ databases">
        <title>PCAP assembly of the Caenorhabditis remanei genome.</title>
        <authorList>
            <consortium name="The Caenorhabditis remanei Sequencing Consortium"/>
            <person name="Wilson R.K."/>
        </authorList>
    </citation>
    <scope>NUCLEOTIDE SEQUENCE [LARGE SCALE GENOMIC DNA]</scope>
    <source>
        <strain evidence="12">PB4641</strain>
    </source>
</reference>
<dbReference type="Gene3D" id="3.40.1000.10">
    <property type="entry name" value="Mog1/PsbP, alpha/beta/alpha sandwich"/>
    <property type="match status" value="1"/>
</dbReference>
<feature type="domain" description="Repulsive guidance molecule N-terminal" evidence="11">
    <location>
        <begin position="21"/>
        <end position="89"/>
    </location>
</feature>
<dbReference type="PANTHER" id="PTHR31428:SF6">
    <property type="entry name" value="REPULSIVE GUIDANCE MOLECULE B HOMOLOG DRAG-1"/>
    <property type="match status" value="1"/>
</dbReference>
<keyword evidence="6" id="KW-0472">Membrane</keyword>
<keyword evidence="4" id="KW-0336">GPI-anchor</keyword>
<feature type="chain" id="PRO_5003175692" evidence="9">
    <location>
        <begin position="21"/>
        <end position="445"/>
    </location>
</feature>
<protein>
    <submittedName>
        <fullName evidence="12">CRE-DRAG-1 protein</fullName>
    </submittedName>
</protein>
<dbReference type="EMBL" id="DS268418">
    <property type="protein sequence ID" value="EFO84620.1"/>
    <property type="molecule type" value="Genomic_DNA"/>
</dbReference>
<name>E3LXT5_CAERE</name>
<keyword evidence="5 9" id="KW-0732">Signal</keyword>
<feature type="domain" description="Repulsive guidance molecule C-terminal" evidence="10">
    <location>
        <begin position="117"/>
        <end position="337"/>
    </location>
</feature>
<evidence type="ECO:0000256" key="2">
    <source>
        <dbReference type="ARBA" id="ARBA00005321"/>
    </source>
</evidence>
<keyword evidence="8" id="KW-0449">Lipoprotein</keyword>
<evidence type="ECO:0000256" key="9">
    <source>
        <dbReference type="SAM" id="SignalP"/>
    </source>
</evidence>
<dbReference type="eggNOG" id="ENOG502QSTJ">
    <property type="taxonomic scope" value="Eukaryota"/>
</dbReference>
<dbReference type="FunCoup" id="E3LXT5">
    <property type="interactions" value="308"/>
</dbReference>
<dbReference type="GO" id="GO:0043235">
    <property type="term" value="C:receptor complex"/>
    <property type="evidence" value="ECO:0007669"/>
    <property type="project" value="EnsemblMetazoa"/>
</dbReference>
<dbReference type="InterPro" id="IPR040287">
    <property type="entry name" value="RGM"/>
</dbReference>
<dbReference type="Pfam" id="PF06535">
    <property type="entry name" value="RGM_N"/>
    <property type="match status" value="1"/>
</dbReference>
<dbReference type="GO" id="GO:0015026">
    <property type="term" value="F:coreceptor activity"/>
    <property type="evidence" value="ECO:0007669"/>
    <property type="project" value="TreeGrafter"/>
</dbReference>